<evidence type="ECO:0000313" key="4">
    <source>
        <dbReference type="Proteomes" id="UP000567179"/>
    </source>
</evidence>
<feature type="transmembrane region" description="Helical" evidence="2">
    <location>
        <begin position="157"/>
        <end position="178"/>
    </location>
</feature>
<feature type="compositionally biased region" description="Basic and acidic residues" evidence="1">
    <location>
        <begin position="52"/>
        <end position="75"/>
    </location>
</feature>
<keyword evidence="2" id="KW-0472">Membrane</keyword>
<reference evidence="3 4" key="1">
    <citation type="journal article" date="2020" name="ISME J.">
        <title>Uncovering the hidden diversity of litter-decomposition mechanisms in mushroom-forming fungi.</title>
        <authorList>
            <person name="Floudas D."/>
            <person name="Bentzer J."/>
            <person name="Ahren D."/>
            <person name="Johansson T."/>
            <person name="Persson P."/>
            <person name="Tunlid A."/>
        </authorList>
    </citation>
    <scope>NUCLEOTIDE SEQUENCE [LARGE SCALE GENOMIC DNA]</scope>
    <source>
        <strain evidence="3 4">CBS 101986</strain>
    </source>
</reference>
<feature type="compositionally biased region" description="Polar residues" evidence="1">
    <location>
        <begin position="1"/>
        <end position="23"/>
    </location>
</feature>
<accession>A0A8H5B9J3</accession>
<sequence>MGTSQHQRTLSQGHSYPSTSSPLSPDVISPNRSPPPHPYTLGATRSPIAGVFDKERAVENHDSRQHGQSEDEKQESVQIVGQQEHLPPPRTSRRMSVTATLPLPEPLRLGTVPIFLLYLPLPPLLSMIYMVCGHAILRQASPASIYNAPITTSLEAGATGGIIIAIPFAIIIYFLLLFPTRPSTAPEDFFEDDTSSTVARQRWMHNLGICVSALFAICVGGLSGPLGVVCLSHGSLGTFVEAQRILSPSSAVAAGFLGGGVVGLGIFFLCTSLCIVRKLWMEVP</sequence>
<protein>
    <submittedName>
        <fullName evidence="3">Uncharacterized protein</fullName>
    </submittedName>
</protein>
<keyword evidence="2" id="KW-0812">Transmembrane</keyword>
<evidence type="ECO:0000256" key="2">
    <source>
        <dbReference type="SAM" id="Phobius"/>
    </source>
</evidence>
<proteinExistence type="predicted"/>
<evidence type="ECO:0000256" key="1">
    <source>
        <dbReference type="SAM" id="MobiDB-lite"/>
    </source>
</evidence>
<feature type="transmembrane region" description="Helical" evidence="2">
    <location>
        <begin position="254"/>
        <end position="276"/>
    </location>
</feature>
<evidence type="ECO:0000313" key="3">
    <source>
        <dbReference type="EMBL" id="KAF5319179.1"/>
    </source>
</evidence>
<feature type="transmembrane region" description="Helical" evidence="2">
    <location>
        <begin position="115"/>
        <end position="137"/>
    </location>
</feature>
<feature type="transmembrane region" description="Helical" evidence="2">
    <location>
        <begin position="209"/>
        <end position="234"/>
    </location>
</feature>
<dbReference type="EMBL" id="JAACJJ010000029">
    <property type="protein sequence ID" value="KAF5319179.1"/>
    <property type="molecule type" value="Genomic_DNA"/>
</dbReference>
<dbReference type="OrthoDB" id="2972868at2759"/>
<comment type="caution">
    <text evidence="3">The sequence shown here is derived from an EMBL/GenBank/DDBJ whole genome shotgun (WGS) entry which is preliminary data.</text>
</comment>
<name>A0A8H5B9J3_9AGAR</name>
<organism evidence="3 4">
    <name type="scientific">Psilocybe cf. subviscida</name>
    <dbReference type="NCBI Taxonomy" id="2480587"/>
    <lineage>
        <taxon>Eukaryota</taxon>
        <taxon>Fungi</taxon>
        <taxon>Dikarya</taxon>
        <taxon>Basidiomycota</taxon>
        <taxon>Agaricomycotina</taxon>
        <taxon>Agaricomycetes</taxon>
        <taxon>Agaricomycetidae</taxon>
        <taxon>Agaricales</taxon>
        <taxon>Agaricineae</taxon>
        <taxon>Strophariaceae</taxon>
        <taxon>Psilocybe</taxon>
    </lineage>
</organism>
<dbReference type="Proteomes" id="UP000567179">
    <property type="component" value="Unassembled WGS sequence"/>
</dbReference>
<keyword evidence="2" id="KW-1133">Transmembrane helix</keyword>
<gene>
    <name evidence="3" type="ORF">D9619_008766</name>
</gene>
<feature type="region of interest" description="Disordered" evidence="1">
    <location>
        <begin position="1"/>
        <end position="95"/>
    </location>
</feature>
<dbReference type="AlphaFoldDB" id="A0A8H5B9J3"/>
<keyword evidence="4" id="KW-1185">Reference proteome</keyword>